<dbReference type="EMBL" id="KV875108">
    <property type="protein sequence ID" value="OIW23148.1"/>
    <property type="molecule type" value="Genomic_DNA"/>
</dbReference>
<feature type="compositionally biased region" description="Low complexity" evidence="1">
    <location>
        <begin position="169"/>
        <end position="192"/>
    </location>
</feature>
<evidence type="ECO:0000256" key="1">
    <source>
        <dbReference type="SAM" id="MobiDB-lite"/>
    </source>
</evidence>
<organism evidence="2 3">
    <name type="scientific">Coniochaeta ligniaria NRRL 30616</name>
    <dbReference type="NCBI Taxonomy" id="1408157"/>
    <lineage>
        <taxon>Eukaryota</taxon>
        <taxon>Fungi</taxon>
        <taxon>Dikarya</taxon>
        <taxon>Ascomycota</taxon>
        <taxon>Pezizomycotina</taxon>
        <taxon>Sordariomycetes</taxon>
        <taxon>Sordariomycetidae</taxon>
        <taxon>Coniochaetales</taxon>
        <taxon>Coniochaetaceae</taxon>
        <taxon>Coniochaeta</taxon>
    </lineage>
</organism>
<dbReference type="AlphaFoldDB" id="A0A1J7J1W2"/>
<feature type="compositionally biased region" description="Basic and acidic residues" evidence="1">
    <location>
        <begin position="111"/>
        <end position="122"/>
    </location>
</feature>
<gene>
    <name evidence="2" type="ORF">CONLIGDRAFT_719428</name>
</gene>
<feature type="region of interest" description="Disordered" evidence="1">
    <location>
        <begin position="54"/>
        <end position="124"/>
    </location>
</feature>
<keyword evidence="3" id="KW-1185">Reference proteome</keyword>
<proteinExistence type="predicted"/>
<feature type="compositionally biased region" description="Low complexity" evidence="1">
    <location>
        <begin position="74"/>
        <end position="87"/>
    </location>
</feature>
<name>A0A1J7J1W2_9PEZI</name>
<reference evidence="2 3" key="1">
    <citation type="submission" date="2016-10" db="EMBL/GenBank/DDBJ databases">
        <title>Draft genome sequence of Coniochaeta ligniaria NRRL30616, a lignocellulolytic fungus for bioabatement of inhibitors in plant biomass hydrolysates.</title>
        <authorList>
            <consortium name="DOE Joint Genome Institute"/>
            <person name="Jimenez D.J."/>
            <person name="Hector R.E."/>
            <person name="Riley R."/>
            <person name="Sun H."/>
            <person name="Grigoriev I.V."/>
            <person name="Van Elsas J.D."/>
            <person name="Nichols N.N."/>
        </authorList>
    </citation>
    <scope>NUCLEOTIDE SEQUENCE [LARGE SCALE GENOMIC DNA]</scope>
    <source>
        <strain evidence="2 3">NRRL 30616</strain>
    </source>
</reference>
<feature type="compositionally biased region" description="Acidic residues" evidence="1">
    <location>
        <begin position="202"/>
        <end position="222"/>
    </location>
</feature>
<evidence type="ECO:0000313" key="2">
    <source>
        <dbReference type="EMBL" id="OIW23148.1"/>
    </source>
</evidence>
<feature type="region of interest" description="Disordered" evidence="1">
    <location>
        <begin position="361"/>
        <end position="429"/>
    </location>
</feature>
<feature type="region of interest" description="Disordered" evidence="1">
    <location>
        <begin position="169"/>
        <end position="224"/>
    </location>
</feature>
<feature type="compositionally biased region" description="Pro residues" evidence="1">
    <location>
        <begin position="62"/>
        <end position="73"/>
    </location>
</feature>
<feature type="compositionally biased region" description="Low complexity" evidence="1">
    <location>
        <begin position="361"/>
        <end position="372"/>
    </location>
</feature>
<sequence>MCRNNTAEKICQTPVPPSSGLTAAPPILLCPDLLCHLYYQLYSTRISPSETLSQVLDLDSPSPSPSPLLPPTPSSVHHSSSHPSSPSGGTETQPYPNPEKNPKQKEKKKRQGEDTGGKKRGDNTMLHQFLSELGLSQAYDRNPVLLKETVRVNADMLVDWARRRRHVLLSSPTSSSPSSSPSSYSLDHLSSSGGKTIPHPDDADDVDAGGDNDDGDAGDDDDGGRKHNWEWIALPQSWRDFNINLENTSFESDMRLLTSGDLVARSWGEVWEGLLRRGTTSGGPRNTGVWEGVVAGTERERVTNGGHGGVVDEGTEVEGGRRDAVRGLGGDGDTLAEEFDRGFAGLGEMRRDDIGHARTAAHGRGLLGGLATPRSRSSETPTGREGCRPRQRDGWPTSPAVSTPGSSWYRGDRGGGYRGAAGGYESEEGGVFGRERREMRVDHVAAEVGEPETDHFLANVPEARGLDPRGRDAMRAWFETADRAAWALGRGQVDDGVRCVEDEDWVAGRRELFRRLWDAARGDM</sequence>
<accession>A0A1J7J1W2</accession>
<dbReference type="InParanoid" id="A0A1J7J1W2"/>
<dbReference type="Proteomes" id="UP000182658">
    <property type="component" value="Unassembled WGS sequence"/>
</dbReference>
<protein>
    <submittedName>
        <fullName evidence="2">Uncharacterized protein</fullName>
    </submittedName>
</protein>
<evidence type="ECO:0000313" key="3">
    <source>
        <dbReference type="Proteomes" id="UP000182658"/>
    </source>
</evidence>